<evidence type="ECO:0000256" key="1">
    <source>
        <dbReference type="SAM" id="MobiDB-lite"/>
    </source>
</evidence>
<feature type="compositionally biased region" description="Basic and acidic residues" evidence="1">
    <location>
        <begin position="321"/>
        <end position="335"/>
    </location>
</feature>
<gene>
    <name evidence="2" type="ORF">PV04_01647</name>
</gene>
<reference evidence="2 3" key="1">
    <citation type="submission" date="2015-01" db="EMBL/GenBank/DDBJ databases">
        <title>The Genome Sequence of Capronia semiimmersa CBS27337.</title>
        <authorList>
            <consortium name="The Broad Institute Genomics Platform"/>
            <person name="Cuomo C."/>
            <person name="de Hoog S."/>
            <person name="Gorbushina A."/>
            <person name="Stielow B."/>
            <person name="Teixiera M."/>
            <person name="Abouelleil A."/>
            <person name="Chapman S.B."/>
            <person name="Priest M."/>
            <person name="Young S.K."/>
            <person name="Wortman J."/>
            <person name="Nusbaum C."/>
            <person name="Birren B."/>
        </authorList>
    </citation>
    <scope>NUCLEOTIDE SEQUENCE [LARGE SCALE GENOMIC DNA]</scope>
    <source>
        <strain evidence="2 3">CBS 27337</strain>
    </source>
</reference>
<name>A0A0D2D7L6_9EURO</name>
<dbReference type="Gene3D" id="3.30.160.60">
    <property type="entry name" value="Classic Zinc Finger"/>
    <property type="match status" value="1"/>
</dbReference>
<evidence type="ECO:0008006" key="4">
    <source>
        <dbReference type="Google" id="ProtNLM"/>
    </source>
</evidence>
<protein>
    <recommendedName>
        <fullName evidence="4">C2H2-type domain-containing protein</fullName>
    </recommendedName>
</protein>
<keyword evidence="3" id="KW-1185">Reference proteome</keyword>
<organism evidence="2 3">
    <name type="scientific">Phialophora macrospora</name>
    <dbReference type="NCBI Taxonomy" id="1851006"/>
    <lineage>
        <taxon>Eukaryota</taxon>
        <taxon>Fungi</taxon>
        <taxon>Dikarya</taxon>
        <taxon>Ascomycota</taxon>
        <taxon>Pezizomycotina</taxon>
        <taxon>Eurotiomycetes</taxon>
        <taxon>Chaetothyriomycetidae</taxon>
        <taxon>Chaetothyriales</taxon>
        <taxon>Herpotrichiellaceae</taxon>
        <taxon>Phialophora</taxon>
    </lineage>
</organism>
<sequence length="335" mass="36519">MTRMAAQVLPTPPSQYHPNHMAYGSDMLNPFSNFDSFSTGNAAYTSGPPHQSLLMVSPPSVNSEVPYRRRSSLSPQAALSAPVLRDRTPIRHHRPSLSRGRSHSRGDMLLAFANEQNQLHQTQSLPSITAMPSQGGSTMPQMYNMPGYNISPPITSFPHQGGYFGTPVPSQSTQQDNSGEFSLSHNDTEPHGFYPVGRTPSHGSAMSLPPPDSPNALYMHGQQQHGQQPLPSIGMTMQPFPPVPLTLESSPAEIEIMPSRPKPQCWDHGCNGRQFSTFSNLLRHQREKSGSAVKAICPHCGTEFTRTTARNGHMSGGKCKGRPEGDGLNKTKNES</sequence>
<accession>A0A0D2D7L6</accession>
<proteinExistence type="predicted"/>
<evidence type="ECO:0000313" key="2">
    <source>
        <dbReference type="EMBL" id="KIW73536.1"/>
    </source>
</evidence>
<feature type="region of interest" description="Disordered" evidence="1">
    <location>
        <begin position="308"/>
        <end position="335"/>
    </location>
</feature>
<dbReference type="AlphaFoldDB" id="A0A0D2D7L6"/>
<dbReference type="EMBL" id="KN846956">
    <property type="protein sequence ID" value="KIW73536.1"/>
    <property type="molecule type" value="Genomic_DNA"/>
</dbReference>
<evidence type="ECO:0000313" key="3">
    <source>
        <dbReference type="Proteomes" id="UP000054266"/>
    </source>
</evidence>
<dbReference type="Proteomes" id="UP000054266">
    <property type="component" value="Unassembled WGS sequence"/>
</dbReference>